<organism evidence="1 2">
    <name type="scientific">Spodoptera exigua</name>
    <name type="common">Beet armyworm</name>
    <name type="synonym">Noctua fulgens</name>
    <dbReference type="NCBI Taxonomy" id="7107"/>
    <lineage>
        <taxon>Eukaryota</taxon>
        <taxon>Metazoa</taxon>
        <taxon>Ecdysozoa</taxon>
        <taxon>Arthropoda</taxon>
        <taxon>Hexapoda</taxon>
        <taxon>Insecta</taxon>
        <taxon>Pterygota</taxon>
        <taxon>Neoptera</taxon>
        <taxon>Endopterygota</taxon>
        <taxon>Lepidoptera</taxon>
        <taxon>Glossata</taxon>
        <taxon>Ditrysia</taxon>
        <taxon>Noctuoidea</taxon>
        <taxon>Noctuidae</taxon>
        <taxon>Amphipyrinae</taxon>
        <taxon>Spodoptera</taxon>
    </lineage>
</organism>
<evidence type="ECO:0000313" key="2">
    <source>
        <dbReference type="Proteomes" id="UP000648187"/>
    </source>
</evidence>
<dbReference type="EMBL" id="JACKWZ010000223">
    <property type="protein sequence ID" value="KAF9411498.1"/>
    <property type="molecule type" value="Genomic_DNA"/>
</dbReference>
<sequence>MSTAVPVPTWPYYHYQLDIFMTTLSVAVELGSCSRPCNRDTKITKGIYPAQNQLIVQCSLNNKVACTSPAVVGRVKNSYMTYRGPANTVIGRITVTPDNQPANVYHSALGTNNLELTKAVEVIKLFSTPNSQKIASRSNF</sequence>
<protein>
    <submittedName>
        <fullName evidence="1">Uncharacterized protein</fullName>
    </submittedName>
</protein>
<name>A0A835GAP9_SPOEX</name>
<proteinExistence type="predicted"/>
<comment type="caution">
    <text evidence="1">The sequence shown here is derived from an EMBL/GenBank/DDBJ whole genome shotgun (WGS) entry which is preliminary data.</text>
</comment>
<gene>
    <name evidence="1" type="ORF">HW555_009739</name>
</gene>
<accession>A0A835GAP9</accession>
<keyword evidence="2" id="KW-1185">Reference proteome</keyword>
<reference evidence="1" key="1">
    <citation type="submission" date="2020-08" db="EMBL/GenBank/DDBJ databases">
        <title>Spodoptera exigua strain:BAW_Kor-Di-RS1 Genome sequencing and assembly.</title>
        <authorList>
            <person name="Kim J."/>
            <person name="Nam H.Y."/>
            <person name="Kwon M."/>
            <person name="Choi J.H."/>
            <person name="Cho S.R."/>
            <person name="Kim G.-H."/>
        </authorList>
    </citation>
    <scope>NUCLEOTIDE SEQUENCE</scope>
    <source>
        <strain evidence="1">BAW_Kor-Di-RS1</strain>
        <tissue evidence="1">Whole-body</tissue>
    </source>
</reference>
<dbReference type="Proteomes" id="UP000648187">
    <property type="component" value="Unassembled WGS sequence"/>
</dbReference>
<dbReference type="AlphaFoldDB" id="A0A835GAP9"/>
<evidence type="ECO:0000313" key="1">
    <source>
        <dbReference type="EMBL" id="KAF9411498.1"/>
    </source>
</evidence>